<sequence length="189" mass="20240">MSSSTTEQIQAAQKAELDSMVSMADKAMNGFEKLVQLNLQTLREATQDAAEAMRAAFSARDLQELMSLQTGNPMQTSSQKAAAYAQHLAEIAGSTQAELAEALNQSMTRMQQALRDATQNSMGNLPLGSEGAAALMQSAMNFTTQAFDAMQKSQSQVTKMVSDNVESITNRATKAVAAQATPLRKRAAK</sequence>
<accession>E6PS97</accession>
<dbReference type="Pfam" id="PF09361">
    <property type="entry name" value="Phasin_2"/>
    <property type="match status" value="1"/>
</dbReference>
<protein>
    <submittedName>
        <fullName evidence="2">Phasin (Modular protein)</fullName>
    </submittedName>
</protein>
<feature type="domain" description="Phasin" evidence="1">
    <location>
        <begin position="7"/>
        <end position="105"/>
    </location>
</feature>
<evidence type="ECO:0000313" key="2">
    <source>
        <dbReference type="EMBL" id="CBH97803.1"/>
    </source>
</evidence>
<dbReference type="InterPro" id="IPR010127">
    <property type="entry name" value="Phasin_subfam-1"/>
</dbReference>
<evidence type="ECO:0000259" key="1">
    <source>
        <dbReference type="Pfam" id="PF09361"/>
    </source>
</evidence>
<dbReference type="NCBIfam" id="TIGR01841">
    <property type="entry name" value="phasin"/>
    <property type="match status" value="1"/>
</dbReference>
<dbReference type="InterPro" id="IPR018968">
    <property type="entry name" value="Phasin"/>
</dbReference>
<dbReference type="EMBL" id="CABM01000047">
    <property type="protein sequence ID" value="CBH97803.1"/>
    <property type="molecule type" value="Genomic_DNA"/>
</dbReference>
<comment type="caution">
    <text evidence="2">The sequence shown here is derived from an EMBL/GenBank/DDBJ whole genome shotgun (WGS) entry which is preliminary data.</text>
</comment>
<gene>
    <name evidence="2" type="ORF">CARN2_3278</name>
</gene>
<dbReference type="AlphaFoldDB" id="E6PS97"/>
<reference evidence="2" key="1">
    <citation type="submission" date="2009-10" db="EMBL/GenBank/DDBJ databases">
        <title>Diversity of trophic interactions inside an arsenic-rich microbial ecosystem.</title>
        <authorList>
            <person name="Bertin P.N."/>
            <person name="Heinrich-Salmeron A."/>
            <person name="Pelletier E."/>
            <person name="Goulhen-Chollet F."/>
            <person name="Arsene-Ploetze F."/>
            <person name="Gallien S."/>
            <person name="Calteau A."/>
            <person name="Vallenet D."/>
            <person name="Casiot C."/>
            <person name="Chane-Woon-Ming B."/>
            <person name="Giloteaux L."/>
            <person name="Barakat M."/>
            <person name="Bonnefoy V."/>
            <person name="Bruneel O."/>
            <person name="Chandler M."/>
            <person name="Cleiss J."/>
            <person name="Duran R."/>
            <person name="Elbaz-Poulichet F."/>
            <person name="Fonknechten N."/>
            <person name="Lauga B."/>
            <person name="Mornico D."/>
            <person name="Ortet P."/>
            <person name="Schaeffer C."/>
            <person name="Siguier P."/>
            <person name="Alexander Thil Smith A."/>
            <person name="Van Dorsselaer A."/>
            <person name="Weissenbach J."/>
            <person name="Medigue C."/>
            <person name="Le Paslier D."/>
        </authorList>
    </citation>
    <scope>NUCLEOTIDE SEQUENCE</scope>
</reference>
<name>E6PS97_9ZZZZ</name>
<proteinExistence type="predicted"/>
<organism evidence="2">
    <name type="scientific">mine drainage metagenome</name>
    <dbReference type="NCBI Taxonomy" id="410659"/>
    <lineage>
        <taxon>unclassified sequences</taxon>
        <taxon>metagenomes</taxon>
        <taxon>ecological metagenomes</taxon>
    </lineage>
</organism>